<evidence type="ECO:0000256" key="10">
    <source>
        <dbReference type="PIRSR" id="PIRSR001399-2"/>
    </source>
</evidence>
<evidence type="ECO:0000256" key="3">
    <source>
        <dbReference type="ARBA" id="ARBA00011037"/>
    </source>
</evidence>
<dbReference type="Pfam" id="PF01220">
    <property type="entry name" value="DHquinase_II"/>
    <property type="match status" value="1"/>
</dbReference>
<feature type="transmembrane region" description="Helical" evidence="12">
    <location>
        <begin position="114"/>
        <end position="139"/>
    </location>
</feature>
<dbReference type="CDD" id="cd00466">
    <property type="entry name" value="DHQase_II"/>
    <property type="match status" value="1"/>
</dbReference>
<evidence type="ECO:0000256" key="8">
    <source>
        <dbReference type="HAMAP-Rule" id="MF_00169"/>
    </source>
</evidence>
<feature type="binding site" evidence="8 10">
    <location>
        <position position="73"/>
    </location>
    <ligand>
        <name>substrate</name>
    </ligand>
</feature>
<comment type="caution">
    <text evidence="13">The sequence shown here is derived from an EMBL/GenBank/DDBJ whole genome shotgun (WGS) entry which is preliminary data.</text>
</comment>
<dbReference type="PROSITE" id="PS01029">
    <property type="entry name" value="DEHYDROQUINASE_II"/>
    <property type="match status" value="1"/>
</dbReference>
<evidence type="ECO:0000256" key="1">
    <source>
        <dbReference type="ARBA" id="ARBA00001864"/>
    </source>
</evidence>
<dbReference type="Gene3D" id="3.40.50.9100">
    <property type="entry name" value="Dehydroquinase, class II"/>
    <property type="match status" value="1"/>
</dbReference>
<evidence type="ECO:0000256" key="12">
    <source>
        <dbReference type="SAM" id="Phobius"/>
    </source>
</evidence>
<dbReference type="AlphaFoldDB" id="A0A833M8W7"/>
<feature type="active site" description="Proton donor" evidence="8 9">
    <location>
        <position position="99"/>
    </location>
</feature>
<dbReference type="UniPathway" id="UPA00053">
    <property type="reaction ID" value="UER00086"/>
</dbReference>
<comment type="pathway">
    <text evidence="2 8">Metabolic intermediate biosynthesis; chorismate biosynthesis; chorismate from D-erythrose 4-phosphate and phosphoenolpyruvate: step 3/7.</text>
</comment>
<dbReference type="PANTHER" id="PTHR21272:SF3">
    <property type="entry name" value="CATABOLIC 3-DEHYDROQUINASE"/>
    <property type="match status" value="1"/>
</dbReference>
<dbReference type="GO" id="GO:0008652">
    <property type="term" value="P:amino acid biosynthetic process"/>
    <property type="evidence" value="ECO:0007669"/>
    <property type="project" value="UniProtKB-KW"/>
</dbReference>
<organism evidence="13 14">
    <name type="scientific">Alkaliphilus serpentinus</name>
    <dbReference type="NCBI Taxonomy" id="1482731"/>
    <lineage>
        <taxon>Bacteria</taxon>
        <taxon>Bacillati</taxon>
        <taxon>Bacillota</taxon>
        <taxon>Clostridia</taxon>
        <taxon>Peptostreptococcales</taxon>
        <taxon>Natronincolaceae</taxon>
        <taxon>Alkaliphilus</taxon>
    </lineage>
</organism>
<feature type="binding site" evidence="8 10">
    <location>
        <begin position="100"/>
        <end position="101"/>
    </location>
    <ligand>
        <name>substrate</name>
    </ligand>
</feature>
<keyword evidence="12" id="KW-0472">Membrane</keyword>
<dbReference type="GO" id="GO:0019631">
    <property type="term" value="P:quinate catabolic process"/>
    <property type="evidence" value="ECO:0007669"/>
    <property type="project" value="TreeGrafter"/>
</dbReference>
<comment type="subunit">
    <text evidence="4 8">Homododecamer.</text>
</comment>
<dbReference type="HAMAP" id="MF_00169">
    <property type="entry name" value="AroQ"/>
    <property type="match status" value="1"/>
</dbReference>
<comment type="catalytic activity">
    <reaction evidence="1 8">
        <text>3-dehydroquinate = 3-dehydroshikimate + H2O</text>
        <dbReference type="Rhea" id="RHEA:21096"/>
        <dbReference type="ChEBI" id="CHEBI:15377"/>
        <dbReference type="ChEBI" id="CHEBI:16630"/>
        <dbReference type="ChEBI" id="CHEBI:32364"/>
        <dbReference type="EC" id="4.2.1.10"/>
    </reaction>
</comment>
<sequence length="157" mass="17535">MEKLLVIHGPNLNLLGSREPEVYGNNTLQEINKLLMEIAYKNNVELEIIQSNSEGEIIDKLHLNADINGIIINPAAYTHYSLAIYDAIKGIKSPVIEVHISNIYSREDFRKKSVTAGACIGVISGFGYYSYVMALYAFLNEGLQNKGDMNVKKNRSI</sequence>
<name>A0A833M8W7_9FIRM</name>
<dbReference type="NCBIfam" id="NF003807">
    <property type="entry name" value="PRK05395.1-4"/>
    <property type="match status" value="1"/>
</dbReference>
<feature type="site" description="Transition state stabilizer" evidence="8 11">
    <location>
        <position position="18"/>
    </location>
</feature>
<dbReference type="InterPro" id="IPR036441">
    <property type="entry name" value="DHquinase_II_sf"/>
</dbReference>
<feature type="active site" description="Proton acceptor" evidence="8 9">
    <location>
        <position position="23"/>
    </location>
</feature>
<dbReference type="Proteomes" id="UP000465601">
    <property type="component" value="Unassembled WGS sequence"/>
</dbReference>
<comment type="similarity">
    <text evidence="3 8">Belongs to the type-II 3-dehydroquinase family.</text>
</comment>
<dbReference type="InterPro" id="IPR018509">
    <property type="entry name" value="DHquinase_II_CS"/>
</dbReference>
<dbReference type="OrthoDB" id="9790793at2"/>
<evidence type="ECO:0000256" key="7">
    <source>
        <dbReference type="ARBA" id="ARBA00023239"/>
    </source>
</evidence>
<reference evidence="13 14" key="1">
    <citation type="submission" date="2019-10" db="EMBL/GenBank/DDBJ databases">
        <title>Alkaliphilus serpentinus sp. nov. and Alkaliphilus pronyensis sp. nov., two novel anaerobic alkaliphilic species isolated from the serpentinized-hosted hydrothermal field of the Prony Bay (New Caledonia).</title>
        <authorList>
            <person name="Postec A."/>
        </authorList>
    </citation>
    <scope>NUCLEOTIDE SEQUENCE [LARGE SCALE GENOMIC DNA]</scope>
    <source>
        <strain evidence="13 14">LacT</strain>
    </source>
</reference>
<dbReference type="RefSeq" id="WP_151866475.1">
    <property type="nucleotide sequence ID" value="NZ_WBZB01000040.1"/>
</dbReference>
<evidence type="ECO:0000256" key="11">
    <source>
        <dbReference type="PIRSR" id="PIRSR001399-3"/>
    </source>
</evidence>
<dbReference type="PIRSF" id="PIRSF001399">
    <property type="entry name" value="DHquinase_II"/>
    <property type="match status" value="1"/>
</dbReference>
<evidence type="ECO:0000256" key="9">
    <source>
        <dbReference type="PIRSR" id="PIRSR001399-1"/>
    </source>
</evidence>
<keyword evidence="6 8" id="KW-0057">Aromatic amino acid biosynthesis</keyword>
<evidence type="ECO:0000256" key="5">
    <source>
        <dbReference type="ARBA" id="ARBA00012060"/>
    </source>
</evidence>
<comment type="function">
    <text evidence="8">Catalyzes a trans-dehydration via an enolate intermediate.</text>
</comment>
<keyword evidence="7 8" id="KW-0456">Lyase</keyword>
<dbReference type="NCBIfam" id="NF003805">
    <property type="entry name" value="PRK05395.1-2"/>
    <property type="match status" value="1"/>
</dbReference>
<evidence type="ECO:0000256" key="4">
    <source>
        <dbReference type="ARBA" id="ARBA00011193"/>
    </source>
</evidence>
<accession>A0A833M8W7</accession>
<protein>
    <recommendedName>
        <fullName evidence="5 8">3-dehydroquinate dehydratase</fullName>
        <shortName evidence="8">3-dehydroquinase</shortName>
        <ecNumber evidence="5 8">4.2.1.10</ecNumber>
    </recommendedName>
    <alternativeName>
        <fullName evidence="8">Type II DHQase</fullName>
    </alternativeName>
</protein>
<dbReference type="EC" id="4.2.1.10" evidence="5 8"/>
<dbReference type="NCBIfam" id="TIGR01088">
    <property type="entry name" value="aroQ"/>
    <property type="match status" value="1"/>
</dbReference>
<dbReference type="SUPFAM" id="SSF52304">
    <property type="entry name" value="Type II 3-dehydroquinate dehydratase"/>
    <property type="match status" value="1"/>
</dbReference>
<keyword evidence="8" id="KW-0028">Amino-acid biosynthesis</keyword>
<feature type="binding site" evidence="8 10">
    <location>
        <position position="110"/>
    </location>
    <ligand>
        <name>substrate</name>
    </ligand>
</feature>
<dbReference type="PANTHER" id="PTHR21272">
    <property type="entry name" value="CATABOLIC 3-DEHYDROQUINASE"/>
    <property type="match status" value="1"/>
</dbReference>
<dbReference type="GO" id="GO:0009073">
    <property type="term" value="P:aromatic amino acid family biosynthetic process"/>
    <property type="evidence" value="ECO:0007669"/>
    <property type="project" value="UniProtKB-KW"/>
</dbReference>
<dbReference type="GO" id="GO:0003855">
    <property type="term" value="F:3-dehydroquinate dehydratase activity"/>
    <property type="evidence" value="ECO:0007669"/>
    <property type="project" value="UniProtKB-UniRule"/>
</dbReference>
<dbReference type="GO" id="GO:0009423">
    <property type="term" value="P:chorismate biosynthetic process"/>
    <property type="evidence" value="ECO:0007669"/>
    <property type="project" value="UniProtKB-UniRule"/>
</dbReference>
<keyword evidence="14" id="KW-1185">Reference proteome</keyword>
<dbReference type="EMBL" id="WBZB01000040">
    <property type="protein sequence ID" value="KAB3527581.1"/>
    <property type="molecule type" value="Genomic_DNA"/>
</dbReference>
<keyword evidence="12" id="KW-1133">Transmembrane helix</keyword>
<evidence type="ECO:0000256" key="2">
    <source>
        <dbReference type="ARBA" id="ARBA00004902"/>
    </source>
</evidence>
<feature type="binding site" evidence="8 10">
    <location>
        <position position="86"/>
    </location>
    <ligand>
        <name>substrate</name>
    </ligand>
</feature>
<proteinExistence type="inferred from homology"/>
<keyword evidence="12" id="KW-0812">Transmembrane</keyword>
<feature type="binding site" evidence="8 10">
    <location>
        <position position="79"/>
    </location>
    <ligand>
        <name>substrate</name>
    </ligand>
</feature>
<dbReference type="NCBIfam" id="NF003806">
    <property type="entry name" value="PRK05395.1-3"/>
    <property type="match status" value="1"/>
</dbReference>
<gene>
    <name evidence="8 13" type="primary">aroQ</name>
    <name evidence="13" type="ORF">F8153_11380</name>
</gene>
<evidence type="ECO:0000256" key="6">
    <source>
        <dbReference type="ARBA" id="ARBA00023141"/>
    </source>
</evidence>
<evidence type="ECO:0000313" key="13">
    <source>
        <dbReference type="EMBL" id="KAB3527581.1"/>
    </source>
</evidence>
<evidence type="ECO:0000313" key="14">
    <source>
        <dbReference type="Proteomes" id="UP000465601"/>
    </source>
</evidence>
<dbReference type="InterPro" id="IPR001874">
    <property type="entry name" value="DHquinase_II"/>
</dbReference>